<feature type="compositionally biased region" description="Basic and acidic residues" evidence="2">
    <location>
        <begin position="322"/>
        <end position="332"/>
    </location>
</feature>
<evidence type="ECO:0000256" key="2">
    <source>
        <dbReference type="SAM" id="MobiDB-lite"/>
    </source>
</evidence>
<reference evidence="3" key="1">
    <citation type="journal article" date="2019" name="Sci. Rep.">
        <title>Draft genome of Tanacetum cinerariifolium, the natural source of mosquito coil.</title>
        <authorList>
            <person name="Yamashiro T."/>
            <person name="Shiraishi A."/>
            <person name="Satake H."/>
            <person name="Nakayama K."/>
        </authorList>
    </citation>
    <scope>NUCLEOTIDE SEQUENCE</scope>
</reference>
<keyword evidence="1" id="KW-0175">Coiled coil</keyword>
<evidence type="ECO:0000256" key="1">
    <source>
        <dbReference type="SAM" id="Coils"/>
    </source>
</evidence>
<dbReference type="EMBL" id="BKCJ010002071">
    <property type="protein sequence ID" value="GEU46045.1"/>
    <property type="molecule type" value="Genomic_DNA"/>
</dbReference>
<feature type="coiled-coil region" evidence="1">
    <location>
        <begin position="169"/>
        <end position="259"/>
    </location>
</feature>
<organism evidence="3">
    <name type="scientific">Tanacetum cinerariifolium</name>
    <name type="common">Dalmatian daisy</name>
    <name type="synonym">Chrysanthemum cinerariifolium</name>
    <dbReference type="NCBI Taxonomy" id="118510"/>
    <lineage>
        <taxon>Eukaryota</taxon>
        <taxon>Viridiplantae</taxon>
        <taxon>Streptophyta</taxon>
        <taxon>Embryophyta</taxon>
        <taxon>Tracheophyta</taxon>
        <taxon>Spermatophyta</taxon>
        <taxon>Magnoliopsida</taxon>
        <taxon>eudicotyledons</taxon>
        <taxon>Gunneridae</taxon>
        <taxon>Pentapetalae</taxon>
        <taxon>asterids</taxon>
        <taxon>campanulids</taxon>
        <taxon>Asterales</taxon>
        <taxon>Asteraceae</taxon>
        <taxon>Asteroideae</taxon>
        <taxon>Anthemideae</taxon>
        <taxon>Anthemidinae</taxon>
        <taxon>Tanacetum</taxon>
    </lineage>
</organism>
<accession>A0A6L2KDF6</accession>
<sequence length="693" mass="78516">METIDPMDTPMVNKSKLDEDPQEKAVDLACYREMIGSLMYLTAIIEFGDSYKAPTNSDPVDSTRKDAEQSGRTVTVTTDDMQKKKNDVKAMTTLLLSLPDEHQLRFSKYKTTKELWAAILKTFGEHPEVRKEEGKKAIDKDLKLKKKSSKALIDIDGMGWDWSYMENEEDHALKNIDSLNSKIKELKSELSKSNNHWYSYKLGVAQLKERLNEYKEREEKYIVKIRTLKMYRASNLDSIKILTNEVETLKEEKDVVDGKLARLLKSSKDLKNIIESQRSDKVKEGLGYNDVPPSAADLYLSPKKDLSWTGLPEFVDDTVTDYSRRRVQRDTNRSQNHSYKSPSHRSDGHRPNGALMRPPLRSSGPRPHGGSMRPSFRPTDEPASPMRDVSEGEACPTESGFIADQDRATIVKSSTLPHDSAPRVTSPAADEGTIQSMVEMSRQREQAANLIEDPEDSLIMDNEELSTIPEKESDEFIKSSVEDLVSTPSESKDTSGSDSECILPSCDDFSSINETIRMINAFLDINTSMDINEGYHDSEGDIIYLDSLLTNETTPSLPFDVCLDHDTKRLKDESVIDDSKNMVKNFDPGILEKFFSPTYVSLPFTGRHYLFFTYVVQNFLPHFTYPMVSPFLLFSGSEDTIFDPDISAFHFSHQSGTFISFNVYPNILNESPMEIFSSTCFTPHITMIWGKSS</sequence>
<name>A0A6L2KDF6_TANCI</name>
<comment type="caution">
    <text evidence="3">The sequence shown here is derived from an EMBL/GenBank/DDBJ whole genome shotgun (WGS) entry which is preliminary data.</text>
</comment>
<evidence type="ECO:0000313" key="3">
    <source>
        <dbReference type="EMBL" id="GEU46045.1"/>
    </source>
</evidence>
<gene>
    <name evidence="3" type="ORF">Tci_018023</name>
</gene>
<protein>
    <submittedName>
        <fullName evidence="3">Uncharacterized protein</fullName>
    </submittedName>
</protein>
<feature type="region of interest" description="Disordered" evidence="2">
    <location>
        <begin position="54"/>
        <end position="77"/>
    </location>
</feature>
<feature type="region of interest" description="Disordered" evidence="2">
    <location>
        <begin position="322"/>
        <end position="405"/>
    </location>
</feature>
<dbReference type="AlphaFoldDB" id="A0A6L2KDF6"/>
<proteinExistence type="predicted"/>